<evidence type="ECO:0000256" key="1">
    <source>
        <dbReference type="ARBA" id="ARBA00022729"/>
    </source>
</evidence>
<dbReference type="GO" id="GO:0004222">
    <property type="term" value="F:metalloendopeptidase activity"/>
    <property type="evidence" value="ECO:0007669"/>
    <property type="project" value="TreeGrafter"/>
</dbReference>
<dbReference type="SUPFAM" id="SSF51261">
    <property type="entry name" value="Duplicated hybrid motif"/>
    <property type="match status" value="1"/>
</dbReference>
<dbReference type="OrthoDB" id="5245088at2"/>
<dbReference type="PANTHER" id="PTHR21666:SF289">
    <property type="entry name" value="L-ALA--D-GLU ENDOPEPTIDASE"/>
    <property type="match status" value="1"/>
</dbReference>
<dbReference type="Gene3D" id="2.70.70.10">
    <property type="entry name" value="Glucose Permease (Domain IIA)"/>
    <property type="match status" value="1"/>
</dbReference>
<organism evidence="3 4">
    <name type="scientific">Gordonia oryzae</name>
    <dbReference type="NCBI Taxonomy" id="2487349"/>
    <lineage>
        <taxon>Bacteria</taxon>
        <taxon>Bacillati</taxon>
        <taxon>Actinomycetota</taxon>
        <taxon>Actinomycetes</taxon>
        <taxon>Mycobacteriales</taxon>
        <taxon>Gordoniaceae</taxon>
        <taxon>Gordonia</taxon>
    </lineage>
</organism>
<evidence type="ECO:0000313" key="4">
    <source>
        <dbReference type="Proteomes" id="UP000267536"/>
    </source>
</evidence>
<protein>
    <submittedName>
        <fullName evidence="3">M23 family metallopeptidase</fullName>
    </submittedName>
</protein>
<dbReference type="Proteomes" id="UP000267536">
    <property type="component" value="Unassembled WGS sequence"/>
</dbReference>
<keyword evidence="1" id="KW-0732">Signal</keyword>
<evidence type="ECO:0000259" key="2">
    <source>
        <dbReference type="Pfam" id="PF01551"/>
    </source>
</evidence>
<reference evidence="3 4" key="1">
    <citation type="submission" date="2018-11" db="EMBL/GenBank/DDBJ databases">
        <title>Draft genome sequence of Gordonia sp. RS15-1S isolated from rice stems.</title>
        <authorList>
            <person name="Muangham S."/>
        </authorList>
    </citation>
    <scope>NUCLEOTIDE SEQUENCE [LARGE SCALE GENOMIC DNA]</scope>
    <source>
        <strain evidence="3 4">RS15-1S</strain>
    </source>
</reference>
<dbReference type="InterPro" id="IPR011055">
    <property type="entry name" value="Dup_hybrid_motif"/>
</dbReference>
<gene>
    <name evidence="3" type="ORF">EF294_15855</name>
</gene>
<dbReference type="RefSeq" id="WP_123931757.1">
    <property type="nucleotide sequence ID" value="NZ_JBPSDP010000001.1"/>
</dbReference>
<accession>A0A3N4G7D9</accession>
<name>A0A3N4G7D9_9ACTN</name>
<comment type="caution">
    <text evidence="3">The sequence shown here is derived from an EMBL/GenBank/DDBJ whole genome shotgun (WGS) entry which is preliminary data.</text>
</comment>
<dbReference type="EMBL" id="RKMH01000012">
    <property type="protein sequence ID" value="RPA58235.1"/>
    <property type="molecule type" value="Genomic_DNA"/>
</dbReference>
<dbReference type="AlphaFoldDB" id="A0A3N4G7D9"/>
<proteinExistence type="predicted"/>
<dbReference type="PANTHER" id="PTHR21666">
    <property type="entry name" value="PEPTIDASE-RELATED"/>
    <property type="match status" value="1"/>
</dbReference>
<evidence type="ECO:0000313" key="3">
    <source>
        <dbReference type="EMBL" id="RPA58235.1"/>
    </source>
</evidence>
<sequence length="210" mass="21764">MTIPLRLRRALAIPLRLRRALAIPLRLRRALAIGVAELVAVVSLLLAVPTLVAAQPSPAAGVASAPDSRYSAPLSPRPTVVRGFDEPTRRWQPGHRGIDLATASGTAVLAAGDGIVRFAGVVAGKPTVSIEHDDGVITTYEPVHAAVRQGARVRGGQVIGTVDGGHPGCPAAACLHWGARRGSGRAADYLNPLALLGAVRVRLKPLDGPV</sequence>
<dbReference type="InterPro" id="IPR016047">
    <property type="entry name" value="M23ase_b-sheet_dom"/>
</dbReference>
<dbReference type="InterPro" id="IPR050570">
    <property type="entry name" value="Cell_wall_metabolism_enzyme"/>
</dbReference>
<keyword evidence="4" id="KW-1185">Reference proteome</keyword>
<dbReference type="CDD" id="cd12797">
    <property type="entry name" value="M23_peptidase"/>
    <property type="match status" value="1"/>
</dbReference>
<dbReference type="Pfam" id="PF01551">
    <property type="entry name" value="Peptidase_M23"/>
    <property type="match status" value="1"/>
</dbReference>
<feature type="domain" description="M23ase beta-sheet core" evidence="2">
    <location>
        <begin position="94"/>
        <end position="182"/>
    </location>
</feature>